<evidence type="ECO:0000313" key="1">
    <source>
        <dbReference type="EMBL" id="AKJ07955.1"/>
    </source>
</evidence>
<gene>
    <name evidence="1" type="ORF">AA314_09581</name>
</gene>
<evidence type="ECO:0000313" key="2">
    <source>
        <dbReference type="Proteomes" id="UP000035579"/>
    </source>
</evidence>
<evidence type="ECO:0008006" key="3">
    <source>
        <dbReference type="Google" id="ProtNLM"/>
    </source>
</evidence>
<dbReference type="EMBL" id="CP011509">
    <property type="protein sequence ID" value="AKJ07955.1"/>
    <property type="molecule type" value="Genomic_DNA"/>
</dbReference>
<protein>
    <recommendedName>
        <fullName evidence="3">Tetratricopeptide repeat protein</fullName>
    </recommendedName>
</protein>
<dbReference type="Proteomes" id="UP000035579">
    <property type="component" value="Chromosome"/>
</dbReference>
<accession>A0AAC8QIY7</accession>
<dbReference type="KEGG" id="age:AA314_09581"/>
<name>A0AAC8QIY7_9BACT</name>
<proteinExistence type="predicted"/>
<dbReference type="AlphaFoldDB" id="A0AAC8QIY7"/>
<organism evidence="1 2">
    <name type="scientific">Archangium gephyra</name>
    <dbReference type="NCBI Taxonomy" id="48"/>
    <lineage>
        <taxon>Bacteria</taxon>
        <taxon>Pseudomonadati</taxon>
        <taxon>Myxococcota</taxon>
        <taxon>Myxococcia</taxon>
        <taxon>Myxococcales</taxon>
        <taxon>Cystobacterineae</taxon>
        <taxon>Archangiaceae</taxon>
        <taxon>Archangium</taxon>
    </lineage>
</organism>
<sequence>MLRAAVEVSGEEASALIELAHFVDVVRDSPTEAEALFAEAARRASRQLEEAWAGWIGVLGEQEKLEAALELASRAQRMFPDSELITEAVEFAKRCAAP</sequence>
<reference evidence="1 2" key="1">
    <citation type="submission" date="2015-05" db="EMBL/GenBank/DDBJ databases">
        <title>Genome assembly of Archangium gephyra DSM 2261.</title>
        <authorList>
            <person name="Sharma G."/>
            <person name="Subramanian S."/>
        </authorList>
    </citation>
    <scope>NUCLEOTIDE SEQUENCE [LARGE SCALE GENOMIC DNA]</scope>
    <source>
        <strain evidence="1 2">DSM 2261</strain>
    </source>
</reference>